<keyword evidence="1" id="KW-1133">Transmembrane helix</keyword>
<name>A0A6G1IV07_9PLEO</name>
<keyword evidence="1" id="KW-0472">Membrane</keyword>
<proteinExistence type="predicted"/>
<keyword evidence="3" id="KW-1185">Reference proteome</keyword>
<protein>
    <submittedName>
        <fullName evidence="2">Uncharacterized protein</fullName>
    </submittedName>
</protein>
<evidence type="ECO:0000313" key="2">
    <source>
        <dbReference type="EMBL" id="KAF2682084.1"/>
    </source>
</evidence>
<dbReference type="Proteomes" id="UP000799291">
    <property type="component" value="Unassembled WGS sequence"/>
</dbReference>
<dbReference type="PANTHER" id="PTHR35395:SF1">
    <property type="entry name" value="DUF6536 DOMAIN-CONTAINING PROTEIN"/>
    <property type="match status" value="1"/>
</dbReference>
<reference evidence="2" key="1">
    <citation type="journal article" date="2020" name="Stud. Mycol.">
        <title>101 Dothideomycetes genomes: a test case for predicting lifestyles and emergence of pathogens.</title>
        <authorList>
            <person name="Haridas S."/>
            <person name="Albert R."/>
            <person name="Binder M."/>
            <person name="Bloem J."/>
            <person name="Labutti K."/>
            <person name="Salamov A."/>
            <person name="Andreopoulos B."/>
            <person name="Baker S."/>
            <person name="Barry K."/>
            <person name="Bills G."/>
            <person name="Bluhm B."/>
            <person name="Cannon C."/>
            <person name="Castanera R."/>
            <person name="Culley D."/>
            <person name="Daum C."/>
            <person name="Ezra D."/>
            <person name="Gonzalez J."/>
            <person name="Henrissat B."/>
            <person name="Kuo A."/>
            <person name="Liang C."/>
            <person name="Lipzen A."/>
            <person name="Lutzoni F."/>
            <person name="Magnuson J."/>
            <person name="Mondo S."/>
            <person name="Nolan M."/>
            <person name="Ohm R."/>
            <person name="Pangilinan J."/>
            <person name="Park H.-J."/>
            <person name="Ramirez L."/>
            <person name="Alfaro M."/>
            <person name="Sun H."/>
            <person name="Tritt A."/>
            <person name="Yoshinaga Y."/>
            <person name="Zwiers L.-H."/>
            <person name="Turgeon B."/>
            <person name="Goodwin S."/>
            <person name="Spatafora J."/>
            <person name="Crous P."/>
            <person name="Grigoriev I."/>
        </authorList>
    </citation>
    <scope>NUCLEOTIDE SEQUENCE</scope>
    <source>
        <strain evidence="2">CBS 122367</strain>
    </source>
</reference>
<feature type="transmembrane region" description="Helical" evidence="1">
    <location>
        <begin position="156"/>
        <end position="180"/>
    </location>
</feature>
<sequence>MRANRANSIVSVTFTDGGRHHFSLNNSELRDDYHFRSQLDELLHLNDSSLQRLDAEHCIMAYSEIPQTERSHVLLVSPTSSSNSSEYNVTVNLVEQFDSGSNADPFDWICRDVDTLTSCSDMVDMMRRNASNWQPFGRRVSYCLSYMQPGGCAVNFSVHIAVTIIVFNLAKLMLLLVVIFGMQHRPLLTTGDAITSFLARPDQFTQDCCLLDQNDVRSAHSRWPVVMARRWTTRRYFRGKAAGAWRWGVCLAMQVILWLDFSLRNASTDRRIRP</sequence>
<dbReference type="PANTHER" id="PTHR35395">
    <property type="entry name" value="DUF6536 DOMAIN-CONTAINING PROTEIN"/>
    <property type="match status" value="1"/>
</dbReference>
<keyword evidence="1" id="KW-0812">Transmembrane</keyword>
<accession>A0A6G1IV07</accession>
<evidence type="ECO:0000313" key="3">
    <source>
        <dbReference type="Proteomes" id="UP000799291"/>
    </source>
</evidence>
<gene>
    <name evidence="2" type="ORF">K458DRAFT_71831</name>
</gene>
<dbReference type="EMBL" id="MU005588">
    <property type="protein sequence ID" value="KAF2682084.1"/>
    <property type="molecule type" value="Genomic_DNA"/>
</dbReference>
<evidence type="ECO:0000256" key="1">
    <source>
        <dbReference type="SAM" id="Phobius"/>
    </source>
</evidence>
<organism evidence="2 3">
    <name type="scientific">Lentithecium fluviatile CBS 122367</name>
    <dbReference type="NCBI Taxonomy" id="1168545"/>
    <lineage>
        <taxon>Eukaryota</taxon>
        <taxon>Fungi</taxon>
        <taxon>Dikarya</taxon>
        <taxon>Ascomycota</taxon>
        <taxon>Pezizomycotina</taxon>
        <taxon>Dothideomycetes</taxon>
        <taxon>Pleosporomycetidae</taxon>
        <taxon>Pleosporales</taxon>
        <taxon>Massarineae</taxon>
        <taxon>Lentitheciaceae</taxon>
        <taxon>Lentithecium</taxon>
    </lineage>
</organism>
<dbReference type="OrthoDB" id="3695449at2759"/>
<dbReference type="AlphaFoldDB" id="A0A6G1IV07"/>